<name>A0A9D1WTE2_9FIRM</name>
<accession>A0A9D1WTE2</accession>
<comment type="caution">
    <text evidence="1">The sequence shown here is derived from an EMBL/GenBank/DDBJ whole genome shotgun (WGS) entry which is preliminary data.</text>
</comment>
<dbReference type="InterPro" id="IPR024551">
    <property type="entry name" value="AspAT_Ic"/>
</dbReference>
<dbReference type="CDD" id="cd00609">
    <property type="entry name" value="AAT_like"/>
    <property type="match status" value="1"/>
</dbReference>
<dbReference type="Gene3D" id="3.90.1150.10">
    <property type="entry name" value="Aspartate Aminotransferase, domain 1"/>
    <property type="match status" value="1"/>
</dbReference>
<protein>
    <submittedName>
        <fullName evidence="1">Aminotransferase class I/II-fold pyridoxal phosphate-dependent enzyme</fullName>
    </submittedName>
</protein>
<sequence>MADYRTLSHQQLEQLRRELVDRYEQFQQQGLKLDMSRGKPAADQFDLVSGLLDAVNSQSSLLAADGVDCRNYGDFTGIPECKAIFCEMLGVSFDEIFICGNSSLAVMYDALGKMMLHGVRPGAKPWCREGNLKFLCPVPGYDRHFAITERYGFEMIPIEMTPEGPDMDQVERLVAADSSIKGIWCVPKYSNPQGITYSDETVRRLARMKTAADDFIIMWDNAYAVHDLYPEHRDHLLNILAECKAAGDPDRVMMFASTSKISYAGAGIAVFACSKGMMERMKKLLTIQTIGFDKINMLRHARYFKNLDGIMAHMDRQAELLRPKFRTVLDAFERELAGKGVAEWLNPNGGYFISLDVMDGCAKRVVQLCKDAGVTLTSAGATFPYGRDPRDRNIRVAPTYPTIPELEQAVALLCICVQLAAVEKLLRD</sequence>
<dbReference type="PANTHER" id="PTHR43799">
    <property type="entry name" value="AMINOTRANSFERASE, PUTATIVE-RELATED"/>
    <property type="match status" value="1"/>
</dbReference>
<dbReference type="Pfam" id="PF12897">
    <property type="entry name" value="Asp_aminotransf"/>
    <property type="match status" value="1"/>
</dbReference>
<dbReference type="Proteomes" id="UP000886800">
    <property type="component" value="Unassembled WGS sequence"/>
</dbReference>
<reference evidence="1" key="1">
    <citation type="journal article" date="2021" name="PeerJ">
        <title>Extensive microbial diversity within the chicken gut microbiome revealed by metagenomics and culture.</title>
        <authorList>
            <person name="Gilroy R."/>
            <person name="Ravi A."/>
            <person name="Getino M."/>
            <person name="Pursley I."/>
            <person name="Horton D.L."/>
            <person name="Alikhan N.F."/>
            <person name="Baker D."/>
            <person name="Gharbi K."/>
            <person name="Hall N."/>
            <person name="Watson M."/>
            <person name="Adriaenssens E.M."/>
            <person name="Foster-Nyarko E."/>
            <person name="Jarju S."/>
            <person name="Secka A."/>
            <person name="Antonio M."/>
            <person name="Oren A."/>
            <person name="Chaudhuri R.R."/>
            <person name="La Ragione R."/>
            <person name="Hildebrand F."/>
            <person name="Pallen M.J."/>
        </authorList>
    </citation>
    <scope>NUCLEOTIDE SEQUENCE</scope>
    <source>
        <strain evidence="1">CHK188-5543</strain>
    </source>
</reference>
<dbReference type="GO" id="GO:0004069">
    <property type="term" value="F:L-aspartate:2-oxoglutarate aminotransferase activity"/>
    <property type="evidence" value="ECO:0007669"/>
    <property type="project" value="InterPro"/>
</dbReference>
<dbReference type="Gene3D" id="3.40.640.10">
    <property type="entry name" value="Type I PLP-dependent aspartate aminotransferase-like (Major domain)"/>
    <property type="match status" value="1"/>
</dbReference>
<dbReference type="InterPro" id="IPR015421">
    <property type="entry name" value="PyrdxlP-dep_Trfase_major"/>
</dbReference>
<gene>
    <name evidence="1" type="ORF">H9736_09475</name>
</gene>
<evidence type="ECO:0000313" key="2">
    <source>
        <dbReference type="Proteomes" id="UP000886800"/>
    </source>
</evidence>
<dbReference type="SUPFAM" id="SSF53383">
    <property type="entry name" value="PLP-dependent transferases"/>
    <property type="match status" value="1"/>
</dbReference>
<dbReference type="InterPro" id="IPR015424">
    <property type="entry name" value="PyrdxlP-dep_Trfase"/>
</dbReference>
<reference evidence="1" key="2">
    <citation type="submission" date="2021-04" db="EMBL/GenBank/DDBJ databases">
        <authorList>
            <person name="Gilroy R."/>
        </authorList>
    </citation>
    <scope>NUCLEOTIDE SEQUENCE</scope>
    <source>
        <strain evidence="1">CHK188-5543</strain>
    </source>
</reference>
<dbReference type="PANTHER" id="PTHR43799:SF1">
    <property type="entry name" value="ASPARTATE AMINOTRANSFERASE"/>
    <property type="match status" value="1"/>
</dbReference>
<keyword evidence="1" id="KW-0032">Aminotransferase</keyword>
<evidence type="ECO:0000313" key="1">
    <source>
        <dbReference type="EMBL" id="HIX66465.1"/>
    </source>
</evidence>
<dbReference type="InterPro" id="IPR015422">
    <property type="entry name" value="PyrdxlP-dep_Trfase_small"/>
</dbReference>
<dbReference type="AlphaFoldDB" id="A0A9D1WTE2"/>
<proteinExistence type="predicted"/>
<dbReference type="EMBL" id="DXES01000196">
    <property type="protein sequence ID" value="HIX66465.1"/>
    <property type="molecule type" value="Genomic_DNA"/>
</dbReference>
<keyword evidence="1" id="KW-0808">Transferase</keyword>
<organism evidence="1 2">
    <name type="scientific">Candidatus Anaerotruncus excrementipullorum</name>
    <dbReference type="NCBI Taxonomy" id="2838465"/>
    <lineage>
        <taxon>Bacteria</taxon>
        <taxon>Bacillati</taxon>
        <taxon>Bacillota</taxon>
        <taxon>Clostridia</taxon>
        <taxon>Eubacteriales</taxon>
        <taxon>Oscillospiraceae</taxon>
        <taxon>Anaerotruncus</taxon>
    </lineage>
</organism>